<keyword evidence="4" id="KW-1185">Reference proteome</keyword>
<reference evidence="3 4" key="1">
    <citation type="journal article" date="2020" name="Nature">
        <title>Bacterial chemolithoautotrophy via manganese oxidation.</title>
        <authorList>
            <person name="Yu H."/>
            <person name="Leadbetter J.R."/>
        </authorList>
    </citation>
    <scope>NUCLEOTIDE SEQUENCE [LARGE SCALE GENOMIC DNA]</scope>
    <source>
        <strain evidence="3 4">Mn-1</strain>
    </source>
</reference>
<evidence type="ECO:0000313" key="4">
    <source>
        <dbReference type="Proteomes" id="UP000534783"/>
    </source>
</evidence>
<accession>A0A7X6IDR4</accession>
<evidence type="ECO:0000256" key="1">
    <source>
        <dbReference type="SAM" id="MobiDB-lite"/>
    </source>
</evidence>
<dbReference type="RefSeq" id="WP_168063679.1">
    <property type="nucleotide sequence ID" value="NZ_VTOW01000010.1"/>
</dbReference>
<keyword evidence="2" id="KW-0812">Transmembrane</keyword>
<keyword evidence="2" id="KW-1133">Transmembrane helix</keyword>
<dbReference type="AlphaFoldDB" id="A0A7X6IDR4"/>
<dbReference type="EMBL" id="VTOW01000010">
    <property type="protein sequence ID" value="NKE73716.1"/>
    <property type="molecule type" value="Genomic_DNA"/>
</dbReference>
<evidence type="ECO:0000256" key="2">
    <source>
        <dbReference type="SAM" id="Phobius"/>
    </source>
</evidence>
<name>A0A7X6IDR4_9BACT</name>
<organism evidence="3 4">
    <name type="scientific">Candidatus Manganitrophus noduliformans</name>
    <dbReference type="NCBI Taxonomy" id="2606439"/>
    <lineage>
        <taxon>Bacteria</taxon>
        <taxon>Pseudomonadati</taxon>
        <taxon>Nitrospirota</taxon>
        <taxon>Nitrospiria</taxon>
        <taxon>Candidatus Troglogloeales</taxon>
        <taxon>Candidatus Manganitrophaceae</taxon>
        <taxon>Candidatus Manganitrophus</taxon>
    </lineage>
</organism>
<gene>
    <name evidence="3" type="ORF">MNODULE_23455</name>
</gene>
<dbReference type="Proteomes" id="UP000534783">
    <property type="component" value="Unassembled WGS sequence"/>
</dbReference>
<protein>
    <submittedName>
        <fullName evidence="3">Uncharacterized protein</fullName>
    </submittedName>
</protein>
<feature type="region of interest" description="Disordered" evidence="1">
    <location>
        <begin position="65"/>
        <end position="106"/>
    </location>
</feature>
<comment type="caution">
    <text evidence="3">The sequence shown here is derived from an EMBL/GenBank/DDBJ whole genome shotgun (WGS) entry which is preliminary data.</text>
</comment>
<keyword evidence="2" id="KW-0472">Membrane</keyword>
<feature type="transmembrane region" description="Helical" evidence="2">
    <location>
        <begin position="20"/>
        <end position="43"/>
    </location>
</feature>
<feature type="compositionally biased region" description="Basic and acidic residues" evidence="1">
    <location>
        <begin position="93"/>
        <end position="103"/>
    </location>
</feature>
<evidence type="ECO:0000313" key="3">
    <source>
        <dbReference type="EMBL" id="NKE73716.1"/>
    </source>
</evidence>
<sequence>MKSRLLDLHQSAKEDLPRIILYSVMVHYIVFYYLFGNPFLVLIDRKGSGGPSNLDVQLFSSKDIEEEGDDPFGGKREFPVFPPEKGEDEQGEIEFRGREKPDDLSEDGMNLVENIASQPPPKKILKPPPNMTGPEDCMLKLVGMVCPNGDFDCIEAYKAFCTRLPE</sequence>
<proteinExistence type="predicted"/>